<keyword evidence="1" id="KW-0378">Hydrolase</keyword>
<dbReference type="InterPro" id="IPR029058">
    <property type="entry name" value="AB_hydrolase_fold"/>
</dbReference>
<evidence type="ECO:0000256" key="1">
    <source>
        <dbReference type="ARBA" id="ARBA00022801"/>
    </source>
</evidence>
<dbReference type="InterPro" id="IPR000073">
    <property type="entry name" value="AB_hydrolase_1"/>
</dbReference>
<dbReference type="EMBL" id="BAABAS010000020">
    <property type="protein sequence ID" value="GAA4239486.1"/>
    <property type="molecule type" value="Genomic_DNA"/>
</dbReference>
<dbReference type="Gene3D" id="3.40.50.1820">
    <property type="entry name" value="alpha/beta hydrolase"/>
    <property type="match status" value="1"/>
</dbReference>
<dbReference type="Proteomes" id="UP001501710">
    <property type="component" value="Unassembled WGS sequence"/>
</dbReference>
<name>A0ABP8CHW0_9ACTN</name>
<dbReference type="Pfam" id="PF00561">
    <property type="entry name" value="Abhydrolase_1"/>
    <property type="match status" value="1"/>
</dbReference>
<sequence length="309" mass="33500">MRSGEVVLGVRVRGEGNRPTVVLVHGYPDTGAMWDEVAERLAERFRVVVYDVRGAGASSSPSDPLDYGIDVLMGDLEAVLDGVGADEPVHLVGHDWGSVQGWEAVIGDRLRCRVASFTSISGPDRRHMARWIRRTVRSGPRGVVEVLDQAVRSVYMPVLMAPKVGEAMARLVAAGFPRVMRLREGAAPRDGHPAGTLATDARNGLGLYRANIWRGASANGEGRTDAPVQLIVPIKDRYGSQSLLLSARGPVTRLYVRRAPAGHWVARSHPDLVARWVTEFVDHLDGAPETPALADAREAGRATGKRRFA</sequence>
<dbReference type="SUPFAM" id="SSF53474">
    <property type="entry name" value="alpha/beta-Hydrolases"/>
    <property type="match status" value="1"/>
</dbReference>
<gene>
    <name evidence="4" type="ORF">GCM10022254_59790</name>
</gene>
<evidence type="ECO:0000313" key="5">
    <source>
        <dbReference type="Proteomes" id="UP001501710"/>
    </source>
</evidence>
<comment type="caution">
    <text evidence="4">The sequence shown here is derived from an EMBL/GenBank/DDBJ whole genome shotgun (WGS) entry which is preliminary data.</text>
</comment>
<dbReference type="PANTHER" id="PTHR43329">
    <property type="entry name" value="EPOXIDE HYDROLASE"/>
    <property type="match status" value="1"/>
</dbReference>
<dbReference type="InterPro" id="IPR000639">
    <property type="entry name" value="Epox_hydrolase-like"/>
</dbReference>
<evidence type="ECO:0000313" key="4">
    <source>
        <dbReference type="EMBL" id="GAA4239486.1"/>
    </source>
</evidence>
<proteinExistence type="predicted"/>
<feature type="domain" description="AB hydrolase-1" evidence="3">
    <location>
        <begin position="19"/>
        <end position="130"/>
    </location>
</feature>
<organism evidence="4 5">
    <name type="scientific">Actinomadura meridiana</name>
    <dbReference type="NCBI Taxonomy" id="559626"/>
    <lineage>
        <taxon>Bacteria</taxon>
        <taxon>Bacillati</taxon>
        <taxon>Actinomycetota</taxon>
        <taxon>Actinomycetes</taxon>
        <taxon>Streptosporangiales</taxon>
        <taxon>Thermomonosporaceae</taxon>
        <taxon>Actinomadura</taxon>
    </lineage>
</organism>
<protein>
    <recommendedName>
        <fullName evidence="3">AB hydrolase-1 domain-containing protein</fullName>
    </recommendedName>
</protein>
<reference evidence="5" key="1">
    <citation type="journal article" date="2019" name="Int. J. Syst. Evol. Microbiol.">
        <title>The Global Catalogue of Microorganisms (GCM) 10K type strain sequencing project: providing services to taxonomists for standard genome sequencing and annotation.</title>
        <authorList>
            <consortium name="The Broad Institute Genomics Platform"/>
            <consortium name="The Broad Institute Genome Sequencing Center for Infectious Disease"/>
            <person name="Wu L."/>
            <person name="Ma J."/>
        </authorList>
    </citation>
    <scope>NUCLEOTIDE SEQUENCE [LARGE SCALE GENOMIC DNA]</scope>
    <source>
        <strain evidence="5">JCM 17440</strain>
    </source>
</reference>
<dbReference type="PRINTS" id="PR00412">
    <property type="entry name" value="EPOXHYDRLASE"/>
</dbReference>
<keyword evidence="5" id="KW-1185">Reference proteome</keyword>
<evidence type="ECO:0000256" key="2">
    <source>
        <dbReference type="SAM" id="MobiDB-lite"/>
    </source>
</evidence>
<evidence type="ECO:0000259" key="3">
    <source>
        <dbReference type="Pfam" id="PF00561"/>
    </source>
</evidence>
<feature type="region of interest" description="Disordered" evidence="2">
    <location>
        <begin position="287"/>
        <end position="309"/>
    </location>
</feature>
<accession>A0ABP8CHW0</accession>